<dbReference type="Proteomes" id="UP001230504">
    <property type="component" value="Unassembled WGS sequence"/>
</dbReference>
<accession>A0AAD8PM89</accession>
<dbReference type="RefSeq" id="XP_060408352.1">
    <property type="nucleotide sequence ID" value="XM_060560380.1"/>
</dbReference>
<feature type="region of interest" description="Disordered" evidence="1">
    <location>
        <begin position="1"/>
        <end position="51"/>
    </location>
</feature>
<dbReference type="EMBL" id="JAHLJV010000109">
    <property type="protein sequence ID" value="KAK1570201.1"/>
    <property type="molecule type" value="Genomic_DNA"/>
</dbReference>
<feature type="region of interest" description="Disordered" evidence="1">
    <location>
        <begin position="65"/>
        <end position="313"/>
    </location>
</feature>
<feature type="compositionally biased region" description="Basic and acidic residues" evidence="1">
    <location>
        <begin position="157"/>
        <end position="173"/>
    </location>
</feature>
<feature type="compositionally biased region" description="Low complexity" evidence="1">
    <location>
        <begin position="23"/>
        <end position="34"/>
    </location>
</feature>
<comment type="caution">
    <text evidence="2">The sequence shown here is derived from an EMBL/GenBank/DDBJ whole genome shotgun (WGS) entry which is preliminary data.</text>
</comment>
<reference evidence="2" key="1">
    <citation type="submission" date="2021-06" db="EMBL/GenBank/DDBJ databases">
        <title>Comparative genomics, transcriptomics and evolutionary studies reveal genomic signatures of adaptation to plant cell wall in hemibiotrophic fungi.</title>
        <authorList>
            <consortium name="DOE Joint Genome Institute"/>
            <person name="Baroncelli R."/>
            <person name="Diaz J.F."/>
            <person name="Benocci T."/>
            <person name="Peng M."/>
            <person name="Battaglia E."/>
            <person name="Haridas S."/>
            <person name="Andreopoulos W."/>
            <person name="Labutti K."/>
            <person name="Pangilinan J."/>
            <person name="Floch G.L."/>
            <person name="Makela M.R."/>
            <person name="Henrissat B."/>
            <person name="Grigoriev I.V."/>
            <person name="Crouch J.A."/>
            <person name="De Vries R.P."/>
            <person name="Sukno S.A."/>
            <person name="Thon M.R."/>
        </authorList>
    </citation>
    <scope>NUCLEOTIDE SEQUENCE</scope>
    <source>
        <strain evidence="2">CBS 125086</strain>
    </source>
</reference>
<organism evidence="2 3">
    <name type="scientific">Colletotrichum navitas</name>
    <dbReference type="NCBI Taxonomy" id="681940"/>
    <lineage>
        <taxon>Eukaryota</taxon>
        <taxon>Fungi</taxon>
        <taxon>Dikarya</taxon>
        <taxon>Ascomycota</taxon>
        <taxon>Pezizomycotina</taxon>
        <taxon>Sordariomycetes</taxon>
        <taxon>Hypocreomycetidae</taxon>
        <taxon>Glomerellales</taxon>
        <taxon>Glomerellaceae</taxon>
        <taxon>Colletotrichum</taxon>
        <taxon>Colletotrichum graminicola species complex</taxon>
    </lineage>
</organism>
<evidence type="ECO:0000256" key="1">
    <source>
        <dbReference type="SAM" id="MobiDB-lite"/>
    </source>
</evidence>
<dbReference type="GeneID" id="85444620"/>
<proteinExistence type="predicted"/>
<feature type="compositionally biased region" description="Low complexity" evidence="1">
    <location>
        <begin position="212"/>
        <end position="224"/>
    </location>
</feature>
<feature type="compositionally biased region" description="Basic and acidic residues" evidence="1">
    <location>
        <begin position="277"/>
        <end position="288"/>
    </location>
</feature>
<evidence type="ECO:0000313" key="2">
    <source>
        <dbReference type="EMBL" id="KAK1570201.1"/>
    </source>
</evidence>
<sequence>MRHVLAPNTRVHLCDPATPPEPSSSWPSAPPQSTFHVRESSTKARRRGNMTDWHLRSRQLMRFVAAKDPPQPNAKDYITDEHKQRARFLEPQYDPNNQANGDDAEDEEKWPPGWEKPDGKSIKAFLACQPWKKATESMGPQAKKDHQSNESQQANWRKLEKSPRVDERHDHDQQVTGEIENGGQQATAGEDHAETQRDEGREKSAQSGGSGLSLMEMGGLASSLPSVPQTEPVSVSTDHHHVASQLTASRNPPPVQQQQQQQQQQERDGPAAASPSHHREDSSSRNRGGDAGSRQARARDMPTEATIGISRFSPQDYQLFRDWVAREERKKAREADGTVRGSPRR</sequence>
<gene>
    <name evidence="2" type="ORF">LY79DRAFT_584190</name>
</gene>
<dbReference type="AlphaFoldDB" id="A0AAD8PM89"/>
<evidence type="ECO:0000313" key="3">
    <source>
        <dbReference type="Proteomes" id="UP001230504"/>
    </source>
</evidence>
<keyword evidence="3" id="KW-1185">Reference proteome</keyword>
<protein>
    <submittedName>
        <fullName evidence="2">Uncharacterized protein</fullName>
    </submittedName>
</protein>
<name>A0AAD8PM89_9PEZI</name>
<feature type="compositionally biased region" description="Polar residues" evidence="1">
    <location>
        <begin position="225"/>
        <end position="236"/>
    </location>
</feature>
<feature type="compositionally biased region" description="Basic and acidic residues" evidence="1">
    <location>
        <begin position="189"/>
        <end position="204"/>
    </location>
</feature>